<accession>A0A940DGI1</accession>
<evidence type="ECO:0000256" key="1">
    <source>
        <dbReference type="ARBA" id="ARBA00022448"/>
    </source>
</evidence>
<evidence type="ECO:0000259" key="4">
    <source>
        <dbReference type="PROSITE" id="PS50893"/>
    </source>
</evidence>
<evidence type="ECO:0000313" key="6">
    <source>
        <dbReference type="Proteomes" id="UP000727857"/>
    </source>
</evidence>
<dbReference type="SMART" id="SM00382">
    <property type="entry name" value="AAA"/>
    <property type="match status" value="1"/>
</dbReference>
<name>A0A940DGI1_9FIRM</name>
<dbReference type="Pfam" id="PF00005">
    <property type="entry name" value="ABC_tran"/>
    <property type="match status" value="1"/>
</dbReference>
<dbReference type="SUPFAM" id="SSF52540">
    <property type="entry name" value="P-loop containing nucleoside triphosphate hydrolases"/>
    <property type="match status" value="1"/>
</dbReference>
<dbReference type="AlphaFoldDB" id="A0A940DGI1"/>
<proteinExistence type="predicted"/>
<dbReference type="PANTHER" id="PTHR42939">
    <property type="entry name" value="ABC TRANSPORTER ATP-BINDING PROTEIN ALBC-RELATED"/>
    <property type="match status" value="1"/>
</dbReference>
<evidence type="ECO:0000256" key="3">
    <source>
        <dbReference type="ARBA" id="ARBA00022840"/>
    </source>
</evidence>
<feature type="domain" description="ABC transporter" evidence="4">
    <location>
        <begin position="5"/>
        <end position="228"/>
    </location>
</feature>
<reference evidence="5" key="1">
    <citation type="submission" date="2020-10" db="EMBL/GenBank/DDBJ databases">
        <authorList>
            <person name="Gilroy R."/>
        </authorList>
    </citation>
    <scope>NUCLEOTIDE SEQUENCE</scope>
    <source>
        <strain evidence="5">517</strain>
    </source>
</reference>
<dbReference type="CDD" id="cd03230">
    <property type="entry name" value="ABC_DR_subfamily_A"/>
    <property type="match status" value="1"/>
</dbReference>
<dbReference type="Gene3D" id="3.40.50.300">
    <property type="entry name" value="P-loop containing nucleotide triphosphate hydrolases"/>
    <property type="match status" value="1"/>
</dbReference>
<comment type="caution">
    <text evidence="5">The sequence shown here is derived from an EMBL/GenBank/DDBJ whole genome shotgun (WGS) entry which is preliminary data.</text>
</comment>
<dbReference type="EMBL" id="JADINF010000128">
    <property type="protein sequence ID" value="MBO8424365.1"/>
    <property type="molecule type" value="Genomic_DNA"/>
</dbReference>
<dbReference type="InterPro" id="IPR003593">
    <property type="entry name" value="AAA+_ATPase"/>
</dbReference>
<keyword evidence="3 5" id="KW-0067">ATP-binding</keyword>
<dbReference type="InterPro" id="IPR027417">
    <property type="entry name" value="P-loop_NTPase"/>
</dbReference>
<sequence length="241" mass="26454">MDSAIKINSLRLSYRKQAVLKGLDWEIPRGSVCALIGLNGSGKTTLLRILAGLLEADAGSAYILDRKVKHGESIREASFMFEPSPLDKSLTARQNIKLRCTALGETVSRADYLIRKAGLEITSKPVKNYSVGMRKSLELAYALAGDPELLVLDEPFDGVDIRGADTLKEIINSYKAEGKTVLLTEHNFTLIEDVAERFGVLYDGRIIADISAETVAAEYGDLATAFKTSIDNHDRSFTLRN</sequence>
<keyword evidence="2" id="KW-0547">Nucleotide-binding</keyword>
<keyword evidence="1" id="KW-0813">Transport</keyword>
<gene>
    <name evidence="5" type="ORF">IAB16_05055</name>
</gene>
<evidence type="ECO:0000256" key="2">
    <source>
        <dbReference type="ARBA" id="ARBA00022741"/>
    </source>
</evidence>
<protein>
    <submittedName>
        <fullName evidence="5">ATP-binding cassette domain-containing protein</fullName>
    </submittedName>
</protein>
<evidence type="ECO:0000313" key="5">
    <source>
        <dbReference type="EMBL" id="MBO8424365.1"/>
    </source>
</evidence>
<dbReference type="GO" id="GO:0005524">
    <property type="term" value="F:ATP binding"/>
    <property type="evidence" value="ECO:0007669"/>
    <property type="project" value="UniProtKB-KW"/>
</dbReference>
<dbReference type="PANTHER" id="PTHR42939:SF1">
    <property type="entry name" value="ABC TRANSPORTER ATP-BINDING PROTEIN ALBC-RELATED"/>
    <property type="match status" value="1"/>
</dbReference>
<organism evidence="5 6">
    <name type="scientific">Candidatus Stercoripulliclostridium pullicola</name>
    <dbReference type="NCBI Taxonomy" id="2840953"/>
    <lineage>
        <taxon>Bacteria</taxon>
        <taxon>Bacillati</taxon>
        <taxon>Bacillota</taxon>
        <taxon>Clostridia</taxon>
        <taxon>Eubacteriales</taxon>
        <taxon>Candidatus Stercoripulliclostridium</taxon>
    </lineage>
</organism>
<dbReference type="PROSITE" id="PS50893">
    <property type="entry name" value="ABC_TRANSPORTER_2"/>
    <property type="match status" value="1"/>
</dbReference>
<reference evidence="5" key="2">
    <citation type="journal article" date="2021" name="PeerJ">
        <title>Extensive microbial diversity within the chicken gut microbiome revealed by metagenomics and culture.</title>
        <authorList>
            <person name="Gilroy R."/>
            <person name="Ravi A."/>
            <person name="Getino M."/>
            <person name="Pursley I."/>
            <person name="Horton D.L."/>
            <person name="Alikhan N.F."/>
            <person name="Baker D."/>
            <person name="Gharbi K."/>
            <person name="Hall N."/>
            <person name="Watson M."/>
            <person name="Adriaenssens E.M."/>
            <person name="Foster-Nyarko E."/>
            <person name="Jarju S."/>
            <person name="Secka A."/>
            <person name="Antonio M."/>
            <person name="Oren A."/>
            <person name="Chaudhuri R.R."/>
            <person name="La Ragione R."/>
            <person name="Hildebrand F."/>
            <person name="Pallen M.J."/>
        </authorList>
    </citation>
    <scope>NUCLEOTIDE SEQUENCE</scope>
    <source>
        <strain evidence="5">517</strain>
    </source>
</reference>
<dbReference type="InterPro" id="IPR051782">
    <property type="entry name" value="ABC_Transporter_VariousFunc"/>
</dbReference>
<dbReference type="Proteomes" id="UP000727857">
    <property type="component" value="Unassembled WGS sequence"/>
</dbReference>
<dbReference type="GO" id="GO:0016887">
    <property type="term" value="F:ATP hydrolysis activity"/>
    <property type="evidence" value="ECO:0007669"/>
    <property type="project" value="InterPro"/>
</dbReference>
<dbReference type="InterPro" id="IPR003439">
    <property type="entry name" value="ABC_transporter-like_ATP-bd"/>
</dbReference>